<reference evidence="1 2" key="1">
    <citation type="journal article" date="2019" name="Sci. Rep.">
        <title>Orb-weaving spider Araneus ventricosus genome elucidates the spidroin gene catalogue.</title>
        <authorList>
            <person name="Kono N."/>
            <person name="Nakamura H."/>
            <person name="Ohtoshi R."/>
            <person name="Moran D.A.P."/>
            <person name="Shinohara A."/>
            <person name="Yoshida Y."/>
            <person name="Fujiwara M."/>
            <person name="Mori M."/>
            <person name="Tomita M."/>
            <person name="Arakawa K."/>
        </authorList>
    </citation>
    <scope>NUCLEOTIDE SEQUENCE [LARGE SCALE GENOMIC DNA]</scope>
</reference>
<accession>A0A4Y2E7Q7</accession>
<evidence type="ECO:0000313" key="2">
    <source>
        <dbReference type="Proteomes" id="UP000499080"/>
    </source>
</evidence>
<proteinExistence type="predicted"/>
<organism evidence="1 2">
    <name type="scientific">Araneus ventricosus</name>
    <name type="common">Orbweaver spider</name>
    <name type="synonym">Epeira ventricosa</name>
    <dbReference type="NCBI Taxonomy" id="182803"/>
    <lineage>
        <taxon>Eukaryota</taxon>
        <taxon>Metazoa</taxon>
        <taxon>Ecdysozoa</taxon>
        <taxon>Arthropoda</taxon>
        <taxon>Chelicerata</taxon>
        <taxon>Arachnida</taxon>
        <taxon>Araneae</taxon>
        <taxon>Araneomorphae</taxon>
        <taxon>Entelegynae</taxon>
        <taxon>Araneoidea</taxon>
        <taxon>Araneidae</taxon>
        <taxon>Araneus</taxon>
    </lineage>
</organism>
<gene>
    <name evidence="1" type="ORF">AVEN_245048_1</name>
</gene>
<evidence type="ECO:0000313" key="1">
    <source>
        <dbReference type="EMBL" id="GBM24797.1"/>
    </source>
</evidence>
<dbReference type="Proteomes" id="UP000499080">
    <property type="component" value="Unassembled WGS sequence"/>
</dbReference>
<name>A0A4Y2E7Q7_ARAVE</name>
<sequence>MYDSQIIQPISEKRYFIKTFNPLSGSVFFLKRFEKRAAAEPLSILKVSSSQKKIFPKAQQIKSPPPSELWTVSNPLERRTNRKNPLYSAWNLFKLGFTAFGDNTCRVTKLHFMSSRALFLHIARVHDKNKHR</sequence>
<dbReference type="AlphaFoldDB" id="A0A4Y2E7Q7"/>
<keyword evidence="2" id="KW-1185">Reference proteome</keyword>
<comment type="caution">
    <text evidence="1">The sequence shown here is derived from an EMBL/GenBank/DDBJ whole genome shotgun (WGS) entry which is preliminary data.</text>
</comment>
<protein>
    <submittedName>
        <fullName evidence="1">Uncharacterized protein</fullName>
    </submittedName>
</protein>
<dbReference type="EMBL" id="BGPR01000527">
    <property type="protein sequence ID" value="GBM24797.1"/>
    <property type="molecule type" value="Genomic_DNA"/>
</dbReference>